<name>A0A8H6NWV0_9PEZI</name>
<comment type="caution">
    <text evidence="2">The sequence shown here is derived from an EMBL/GenBank/DDBJ whole genome shotgun (WGS) entry which is preliminary data.</text>
</comment>
<dbReference type="AlphaFoldDB" id="A0A8H6NWV0"/>
<feature type="compositionally biased region" description="Polar residues" evidence="1">
    <location>
        <begin position="93"/>
        <end position="106"/>
    </location>
</feature>
<keyword evidence="3" id="KW-1185">Reference proteome</keyword>
<accession>A0A8H6NWV0</accession>
<feature type="region of interest" description="Disordered" evidence="1">
    <location>
        <begin position="63"/>
        <end position="117"/>
    </location>
</feature>
<gene>
    <name evidence="2" type="ORF">CMUS01_01421</name>
</gene>
<evidence type="ECO:0000313" key="2">
    <source>
        <dbReference type="EMBL" id="KAF6844105.1"/>
    </source>
</evidence>
<dbReference type="EMBL" id="WIGM01000024">
    <property type="protein sequence ID" value="KAF6844105.1"/>
    <property type="molecule type" value="Genomic_DNA"/>
</dbReference>
<reference evidence="2" key="1">
    <citation type="journal article" date="2020" name="Phytopathology">
        <title>Genome Sequence Resources of Colletotrichum truncatum, C. plurivorum, C. musicola, and C. sojae: Four Species Pathogenic to Soybean (Glycine max).</title>
        <authorList>
            <person name="Rogerio F."/>
            <person name="Boufleur T.R."/>
            <person name="Ciampi-Guillardi M."/>
            <person name="Sukno S.A."/>
            <person name="Thon M.R."/>
            <person name="Massola Junior N.S."/>
            <person name="Baroncelli R."/>
        </authorList>
    </citation>
    <scope>NUCLEOTIDE SEQUENCE</scope>
    <source>
        <strain evidence="2">LFN0074</strain>
    </source>
</reference>
<evidence type="ECO:0000313" key="3">
    <source>
        <dbReference type="Proteomes" id="UP000639643"/>
    </source>
</evidence>
<proteinExistence type="predicted"/>
<dbReference type="Proteomes" id="UP000639643">
    <property type="component" value="Unassembled WGS sequence"/>
</dbReference>
<evidence type="ECO:0000256" key="1">
    <source>
        <dbReference type="SAM" id="MobiDB-lite"/>
    </source>
</evidence>
<sequence>MESRFLQQTRSSRRAVFPVAGGAQALCGVRCGLRIPYHRGPGSSVCDGGSGANLEDPAVGLVATPWPSEDQPSRRRIRDFEGNNEQADAAESELTTQRRTQCTISGSRPPHRVDPILPEERRPLPPLNLQAQAHRAQTLLSLGTGGTDKKRDLTGEIRPIYPPIIH</sequence>
<protein>
    <submittedName>
        <fullName evidence="2">Uncharacterized protein</fullName>
    </submittedName>
</protein>
<organism evidence="2 3">
    <name type="scientific">Colletotrichum musicola</name>
    <dbReference type="NCBI Taxonomy" id="2175873"/>
    <lineage>
        <taxon>Eukaryota</taxon>
        <taxon>Fungi</taxon>
        <taxon>Dikarya</taxon>
        <taxon>Ascomycota</taxon>
        <taxon>Pezizomycotina</taxon>
        <taxon>Sordariomycetes</taxon>
        <taxon>Hypocreomycetidae</taxon>
        <taxon>Glomerellales</taxon>
        <taxon>Glomerellaceae</taxon>
        <taxon>Colletotrichum</taxon>
        <taxon>Colletotrichum orchidearum species complex</taxon>
    </lineage>
</organism>